<protein>
    <recommendedName>
        <fullName evidence="2">HSR domain-containing protein</fullName>
    </recommendedName>
</protein>
<accession>A0ABD0X3Y8</accession>
<proteinExistence type="predicted"/>
<evidence type="ECO:0000256" key="1">
    <source>
        <dbReference type="SAM" id="MobiDB-lite"/>
    </source>
</evidence>
<feature type="region of interest" description="Disordered" evidence="1">
    <location>
        <begin position="91"/>
        <end position="123"/>
    </location>
</feature>
<dbReference type="InterPro" id="IPR043563">
    <property type="entry name" value="Sp110/Sp140/Sp140L-like"/>
</dbReference>
<gene>
    <name evidence="3" type="ORF">UPYG_G00096390</name>
</gene>
<sequence>MSCMEKPRNFLNQLKDDGLILKKRYKTLIEIEEGNKVQREKGLYDMLEWLEEEQSDNIKQIWKCVFKEHLRNEYRTLRNLHQKLQSVCNANNRKLQKGMKRKSSQQEDEEGEKQHGTGSEASSSFNEPLLKVVCGELKAILVKEMFDEGGKGMHFIRG</sequence>
<feature type="compositionally biased region" description="Basic residues" evidence="1">
    <location>
        <begin position="94"/>
        <end position="103"/>
    </location>
</feature>
<dbReference type="Proteomes" id="UP001557470">
    <property type="component" value="Unassembled WGS sequence"/>
</dbReference>
<comment type="caution">
    <text evidence="3">The sequence shown here is derived from an EMBL/GenBank/DDBJ whole genome shotgun (WGS) entry which is preliminary data.</text>
</comment>
<dbReference type="AlphaFoldDB" id="A0ABD0X3Y8"/>
<evidence type="ECO:0000313" key="3">
    <source>
        <dbReference type="EMBL" id="KAL0992662.1"/>
    </source>
</evidence>
<dbReference type="PANTHER" id="PTHR46386:SF1">
    <property type="entry name" value="NUCLEAR BODY PROTEIN SP140-LIKE PROTEIN"/>
    <property type="match status" value="1"/>
</dbReference>
<dbReference type="PANTHER" id="PTHR46386">
    <property type="entry name" value="NUCLEAR BODY PROTEIN SP140"/>
    <property type="match status" value="1"/>
</dbReference>
<evidence type="ECO:0000259" key="2">
    <source>
        <dbReference type="Pfam" id="PF03172"/>
    </source>
</evidence>
<name>A0ABD0X3Y8_UMBPY</name>
<keyword evidence="4" id="KW-1185">Reference proteome</keyword>
<evidence type="ECO:0000313" key="4">
    <source>
        <dbReference type="Proteomes" id="UP001557470"/>
    </source>
</evidence>
<reference evidence="3 4" key="1">
    <citation type="submission" date="2024-06" db="EMBL/GenBank/DDBJ databases">
        <authorList>
            <person name="Pan Q."/>
            <person name="Wen M."/>
            <person name="Jouanno E."/>
            <person name="Zahm M."/>
            <person name="Klopp C."/>
            <person name="Cabau C."/>
            <person name="Louis A."/>
            <person name="Berthelot C."/>
            <person name="Parey E."/>
            <person name="Roest Crollius H."/>
            <person name="Montfort J."/>
            <person name="Robinson-Rechavi M."/>
            <person name="Bouchez O."/>
            <person name="Lampietro C."/>
            <person name="Lopez Roques C."/>
            <person name="Donnadieu C."/>
            <person name="Postlethwait J."/>
            <person name="Bobe J."/>
            <person name="Verreycken H."/>
            <person name="Guiguen Y."/>
        </authorList>
    </citation>
    <scope>NUCLEOTIDE SEQUENCE [LARGE SCALE GENOMIC DNA]</scope>
    <source>
        <strain evidence="3">Up_M1</strain>
        <tissue evidence="3">Testis</tissue>
    </source>
</reference>
<dbReference type="EMBL" id="JAGEUA010000003">
    <property type="protein sequence ID" value="KAL0992662.1"/>
    <property type="molecule type" value="Genomic_DNA"/>
</dbReference>
<feature type="domain" description="HSR" evidence="2">
    <location>
        <begin position="3"/>
        <end position="86"/>
    </location>
</feature>
<dbReference type="InterPro" id="IPR004865">
    <property type="entry name" value="HSR_dom"/>
</dbReference>
<organism evidence="3 4">
    <name type="scientific">Umbra pygmaea</name>
    <name type="common">Eastern mudminnow</name>
    <dbReference type="NCBI Taxonomy" id="75934"/>
    <lineage>
        <taxon>Eukaryota</taxon>
        <taxon>Metazoa</taxon>
        <taxon>Chordata</taxon>
        <taxon>Craniata</taxon>
        <taxon>Vertebrata</taxon>
        <taxon>Euteleostomi</taxon>
        <taxon>Actinopterygii</taxon>
        <taxon>Neopterygii</taxon>
        <taxon>Teleostei</taxon>
        <taxon>Protacanthopterygii</taxon>
        <taxon>Esociformes</taxon>
        <taxon>Umbridae</taxon>
        <taxon>Umbra</taxon>
    </lineage>
</organism>
<dbReference type="Pfam" id="PF03172">
    <property type="entry name" value="HSR"/>
    <property type="match status" value="1"/>
</dbReference>